<dbReference type="Pfam" id="PF01839">
    <property type="entry name" value="FG-GAP"/>
    <property type="match status" value="2"/>
</dbReference>
<dbReference type="GeneTree" id="ENSGT00940000161532"/>
<dbReference type="InterPro" id="IPR036465">
    <property type="entry name" value="vWFA_dom_sf"/>
</dbReference>
<organism evidence="18 19">
    <name type="scientific">Gadus morhua</name>
    <name type="common">Atlantic cod</name>
    <dbReference type="NCBI Taxonomy" id="8049"/>
    <lineage>
        <taxon>Eukaryota</taxon>
        <taxon>Metazoa</taxon>
        <taxon>Chordata</taxon>
        <taxon>Craniata</taxon>
        <taxon>Vertebrata</taxon>
        <taxon>Euteleostomi</taxon>
        <taxon>Actinopterygii</taxon>
        <taxon>Neopterygii</taxon>
        <taxon>Teleostei</taxon>
        <taxon>Neoteleostei</taxon>
        <taxon>Acanthomorphata</taxon>
        <taxon>Zeiogadaria</taxon>
        <taxon>Gadariae</taxon>
        <taxon>Gadiformes</taxon>
        <taxon>Gadoidei</taxon>
        <taxon>Gadidae</taxon>
        <taxon>Gadus</taxon>
    </lineage>
</organism>
<keyword evidence="12" id="KW-1015">Disulfide bond</keyword>
<evidence type="ECO:0000256" key="12">
    <source>
        <dbReference type="ARBA" id="ARBA00023157"/>
    </source>
</evidence>
<dbReference type="GO" id="GO:0008305">
    <property type="term" value="C:integrin complex"/>
    <property type="evidence" value="ECO:0007669"/>
    <property type="project" value="InterPro"/>
</dbReference>
<comment type="subcellular location">
    <subcellularLocation>
        <location evidence="1 16">Membrane</location>
        <topology evidence="1 16">Single-pass type I membrane protein</topology>
    </subcellularLocation>
</comment>
<keyword evidence="14" id="KW-0325">Glycoprotein</keyword>
<dbReference type="GO" id="GO:0046872">
    <property type="term" value="F:metal ion binding"/>
    <property type="evidence" value="ECO:0007669"/>
    <property type="project" value="UniProtKB-KW"/>
</dbReference>
<dbReference type="OMA" id="DWSGGII"/>
<dbReference type="InterPro" id="IPR032695">
    <property type="entry name" value="Integrin_dom_sf"/>
</dbReference>
<evidence type="ECO:0000313" key="18">
    <source>
        <dbReference type="Ensembl" id="ENSGMOP00000057932.1"/>
    </source>
</evidence>
<dbReference type="PROSITE" id="PS51470">
    <property type="entry name" value="FG_GAP"/>
    <property type="match status" value="2"/>
</dbReference>
<protein>
    <recommendedName>
        <fullName evidence="17">VWFA domain-containing protein</fullName>
    </recommendedName>
</protein>
<dbReference type="InterPro" id="IPR000413">
    <property type="entry name" value="Integrin_alpha"/>
</dbReference>
<keyword evidence="9 16" id="KW-1133">Transmembrane helix</keyword>
<keyword evidence="8 16" id="KW-0130">Cell adhesion</keyword>
<evidence type="ECO:0000256" key="9">
    <source>
        <dbReference type="ARBA" id="ARBA00022989"/>
    </source>
</evidence>
<keyword evidence="3 16" id="KW-0812">Transmembrane</keyword>
<dbReference type="GO" id="GO:0033627">
    <property type="term" value="P:cell adhesion mediated by integrin"/>
    <property type="evidence" value="ECO:0007669"/>
    <property type="project" value="TreeGrafter"/>
</dbReference>
<dbReference type="Pfam" id="PF00092">
    <property type="entry name" value="VWA"/>
    <property type="match status" value="1"/>
</dbReference>
<evidence type="ECO:0000256" key="13">
    <source>
        <dbReference type="ARBA" id="ARBA00023170"/>
    </source>
</evidence>
<keyword evidence="19" id="KW-1185">Reference proteome</keyword>
<dbReference type="InterPro" id="IPR028994">
    <property type="entry name" value="Integrin_alpha_N"/>
</dbReference>
<dbReference type="InterPro" id="IPR048285">
    <property type="entry name" value="Integrin_alpha_Ig-like_2"/>
</dbReference>
<feature type="repeat" description="FG-GAP" evidence="15">
    <location>
        <begin position="386"/>
        <end position="448"/>
    </location>
</feature>
<feature type="repeat" description="FG-GAP" evidence="15">
    <location>
        <begin position="323"/>
        <end position="383"/>
    </location>
</feature>
<evidence type="ECO:0000256" key="11">
    <source>
        <dbReference type="ARBA" id="ARBA00023136"/>
    </source>
</evidence>
<feature type="chain" id="PRO_5045010671" description="VWFA domain-containing protein" evidence="16">
    <location>
        <begin position="23"/>
        <end position="959"/>
    </location>
</feature>
<dbReference type="Gene3D" id="2.60.40.1510">
    <property type="entry name" value="ntegrin, alpha v. Chain A, domain 3"/>
    <property type="match status" value="1"/>
</dbReference>
<keyword evidence="6" id="KW-0677">Repeat</keyword>
<dbReference type="GO" id="GO:0007229">
    <property type="term" value="P:integrin-mediated signaling pathway"/>
    <property type="evidence" value="ECO:0007669"/>
    <property type="project" value="UniProtKB-KW"/>
</dbReference>
<dbReference type="GO" id="GO:0009897">
    <property type="term" value="C:external side of plasma membrane"/>
    <property type="evidence" value="ECO:0007669"/>
    <property type="project" value="TreeGrafter"/>
</dbReference>
<dbReference type="SMART" id="SM00327">
    <property type="entry name" value="VWA"/>
    <property type="match status" value="1"/>
</dbReference>
<dbReference type="InterPro" id="IPR013519">
    <property type="entry name" value="Int_alpha_beta-p"/>
</dbReference>
<evidence type="ECO:0000256" key="15">
    <source>
        <dbReference type="PROSITE-ProRule" id="PRU00803"/>
    </source>
</evidence>
<dbReference type="GO" id="GO:0098609">
    <property type="term" value="P:cell-cell adhesion"/>
    <property type="evidence" value="ECO:0007669"/>
    <property type="project" value="TreeGrafter"/>
</dbReference>
<dbReference type="Gene3D" id="2.130.10.130">
    <property type="entry name" value="Integrin alpha, N-terminal"/>
    <property type="match status" value="1"/>
</dbReference>
<dbReference type="PROSITE" id="PS50234">
    <property type="entry name" value="VWFA"/>
    <property type="match status" value="1"/>
</dbReference>
<keyword evidence="7" id="KW-0106">Calcium</keyword>
<proteinExistence type="inferred from homology"/>
<dbReference type="SMART" id="SM00191">
    <property type="entry name" value="Int_alpha"/>
    <property type="match status" value="3"/>
</dbReference>
<accession>A0A8C5FSH3</accession>
<evidence type="ECO:0000256" key="2">
    <source>
        <dbReference type="ARBA" id="ARBA00008054"/>
    </source>
</evidence>
<feature type="domain" description="VWFA" evidence="17">
    <location>
        <begin position="27"/>
        <end position="207"/>
    </location>
</feature>
<dbReference type="SUPFAM" id="SSF69179">
    <property type="entry name" value="Integrin domains"/>
    <property type="match status" value="2"/>
</dbReference>
<keyword evidence="10 16" id="KW-0401">Integrin</keyword>
<dbReference type="PRINTS" id="PR00453">
    <property type="entry name" value="VWFADOMAIN"/>
</dbReference>
<keyword evidence="11 16" id="KW-0472">Membrane</keyword>
<dbReference type="PANTHER" id="PTHR23220:SF79">
    <property type="entry name" value="INTEGRIN ALPHA-E"/>
    <property type="match status" value="1"/>
</dbReference>
<comment type="similarity">
    <text evidence="2 16">Belongs to the integrin alpha chain family.</text>
</comment>
<dbReference type="Ensembl" id="ENSGMOT00000053385.1">
    <property type="protein sequence ID" value="ENSGMOP00000057932.1"/>
    <property type="gene ID" value="ENSGMOG00000027173.1"/>
</dbReference>
<keyword evidence="5 16" id="KW-0732">Signal</keyword>
<feature type="signal peptide" evidence="16">
    <location>
        <begin position="1"/>
        <end position="22"/>
    </location>
</feature>
<evidence type="ECO:0000313" key="19">
    <source>
        <dbReference type="Proteomes" id="UP000694546"/>
    </source>
</evidence>
<dbReference type="InterPro" id="IPR013517">
    <property type="entry name" value="FG-GAP"/>
</dbReference>
<evidence type="ECO:0000256" key="8">
    <source>
        <dbReference type="ARBA" id="ARBA00022889"/>
    </source>
</evidence>
<keyword evidence="4" id="KW-0479">Metal-binding</keyword>
<dbReference type="PANTHER" id="PTHR23220">
    <property type="entry name" value="INTEGRIN ALPHA"/>
    <property type="match status" value="1"/>
</dbReference>
<evidence type="ECO:0000256" key="10">
    <source>
        <dbReference type="ARBA" id="ARBA00023037"/>
    </source>
</evidence>
<dbReference type="PRINTS" id="PR01185">
    <property type="entry name" value="INTEGRINA"/>
</dbReference>
<dbReference type="SUPFAM" id="SSF69318">
    <property type="entry name" value="Integrin alpha N-terminal domain"/>
    <property type="match status" value="1"/>
</dbReference>
<reference evidence="18" key="1">
    <citation type="submission" date="2025-08" db="UniProtKB">
        <authorList>
            <consortium name="Ensembl"/>
        </authorList>
    </citation>
    <scope>IDENTIFICATION</scope>
</reference>
<dbReference type="InterPro" id="IPR002035">
    <property type="entry name" value="VWF_A"/>
</dbReference>
<evidence type="ECO:0000256" key="5">
    <source>
        <dbReference type="ARBA" id="ARBA00022729"/>
    </source>
</evidence>
<dbReference type="Gene3D" id="3.40.50.410">
    <property type="entry name" value="von Willebrand factor, type A domain"/>
    <property type="match status" value="1"/>
</dbReference>
<dbReference type="AlphaFoldDB" id="A0A8C5FSH3"/>
<keyword evidence="13 16" id="KW-0675">Receptor</keyword>
<evidence type="ECO:0000256" key="16">
    <source>
        <dbReference type="RuleBase" id="RU003762"/>
    </source>
</evidence>
<name>A0A8C5FSH3_GADMO</name>
<dbReference type="Pfam" id="PF20805">
    <property type="entry name" value="Integrin_A_Ig_2"/>
    <property type="match status" value="1"/>
</dbReference>
<dbReference type="Gene3D" id="2.60.40.1460">
    <property type="entry name" value="Integrin domains. Chain A, domain 2"/>
    <property type="match status" value="1"/>
</dbReference>
<evidence type="ECO:0000259" key="17">
    <source>
        <dbReference type="PROSITE" id="PS50234"/>
    </source>
</evidence>
<evidence type="ECO:0000256" key="3">
    <source>
        <dbReference type="ARBA" id="ARBA00022692"/>
    </source>
</evidence>
<dbReference type="SUPFAM" id="SSF53300">
    <property type="entry name" value="vWA-like"/>
    <property type="match status" value="1"/>
</dbReference>
<evidence type="ECO:0000256" key="7">
    <source>
        <dbReference type="ARBA" id="ARBA00022837"/>
    </source>
</evidence>
<dbReference type="Proteomes" id="UP000694546">
    <property type="component" value="Chromosome 16"/>
</dbReference>
<sequence length="959" mass="105674">MFVCVCVCLCVCLCASVCVCFAVPGTEIGFVLDGSGSISAPDFAIAKQFICDVMSNVWKKCYNCDFTLVQYGSSVRSELSLNDSKENGQKALEKVKNIKQISNLTVTASAIQYLLDHSFASDNGSNPAAKKMMIVVSDGEITEFDRTNLIPALKMLKKMNVTRFAIGVGEIRDKPSAMKEMEDIAGDVKNLEFVDSYNALTSILAQLENNLLSSIEGLNEGDGFKFELSEAGFSSHIAPDESLLFGAVGANDWSGGVILRPPGQPVSFLQAESSKQRFSYLGYSVLSATVPSTATEKQYLYISGAPRYNLTGGVLVFDAANHKQRQLLQGEQLGSYFGSVLCAVDIDQNGETDYLLVGAPFHYQKGEEGKVFLYKLLGEGAFQKEDFEWRGLEKYVFSRFGSAIASVGDLDGNGCTDVAVGAPLEEDGQSGGSGSIYIFNGVSDKLQPLHSQRISPASIGMKLRHFGQSVSAFSKQVDRKRQRHISVGSEGNVTVLETLPILHIKPVLEVSPTKIPFRWREKKGDVTLEIQFKQRDQGEIADTEELQVLYNISLDVDQDKKRLTFVNNSDKVGAFDWKPSVGPQSISLTFSGCNDCYAPIVVQLNFTLNTTANRKPHRVLEYWTPKEVTQKVMFANNCEGSCVANISLSDSKLNQDVVIIGSSKSNSISFNLTNHGDEAYMTKLVLAYPHNLQYSHMTVNNPESTLEGTKCDHELRTPLSEVRCRLLHPHFKKGAQANFVIHWQIVDMKAEMRDGQINASLTSANQDNQILDKKTYIFTMKNALTVQISGTASPNVIPFEDRLKEADITFTFKLSGENKYNATLTVDISLTTFEHNTNMAKPTVEPRDHCKINKKTQGYYDIKCLVTDLKDIRVHTSISDVKETSSKITASANVTIDEDFVLMGVNTTSSKVHVMILKQEVIKSEAAIIGGSIGGFLVLVLFVVLLFKCGFYKKRNQST</sequence>
<dbReference type="Gene3D" id="1.20.5.930">
    <property type="entry name" value="Bicelle-embedded integrin alpha(iib) transmembrane segment"/>
    <property type="match status" value="1"/>
</dbReference>
<feature type="transmembrane region" description="Helical" evidence="16">
    <location>
        <begin position="926"/>
        <end position="947"/>
    </location>
</feature>
<evidence type="ECO:0000256" key="14">
    <source>
        <dbReference type="ARBA" id="ARBA00023180"/>
    </source>
</evidence>
<dbReference type="GO" id="GO:0007160">
    <property type="term" value="P:cell-matrix adhesion"/>
    <property type="evidence" value="ECO:0007669"/>
    <property type="project" value="TreeGrafter"/>
</dbReference>
<evidence type="ECO:0000256" key="6">
    <source>
        <dbReference type="ARBA" id="ARBA00022737"/>
    </source>
</evidence>
<evidence type="ECO:0000256" key="4">
    <source>
        <dbReference type="ARBA" id="ARBA00022723"/>
    </source>
</evidence>
<evidence type="ECO:0000256" key="1">
    <source>
        <dbReference type="ARBA" id="ARBA00004479"/>
    </source>
</evidence>
<reference evidence="18" key="2">
    <citation type="submission" date="2025-09" db="UniProtKB">
        <authorList>
            <consortium name="Ensembl"/>
        </authorList>
    </citation>
    <scope>IDENTIFICATION</scope>
</reference>
<dbReference type="GO" id="GO:0005178">
    <property type="term" value="F:integrin binding"/>
    <property type="evidence" value="ECO:0007669"/>
    <property type="project" value="TreeGrafter"/>
</dbReference>